<evidence type="ECO:0000313" key="1">
    <source>
        <dbReference type="EMBL" id="KIP60858.1"/>
    </source>
</evidence>
<reference evidence="1 2" key="1">
    <citation type="submission" date="2015-01" db="EMBL/GenBank/DDBJ databases">
        <title>Comparative genomics of non-oral Prevotella species.</title>
        <authorList>
            <person name="Accetto T."/>
            <person name="Nograsek B."/>
            <person name="Avgustin G."/>
        </authorList>
    </citation>
    <scope>NUCLEOTIDE SEQUENCE [LARGE SCALE GENOMIC DNA]</scope>
    <source>
        <strain evidence="1 2">P5-119</strain>
    </source>
</reference>
<dbReference type="STRING" id="1602171.ST44_10465"/>
<evidence type="ECO:0000313" key="2">
    <source>
        <dbReference type="Proteomes" id="UP000032046"/>
    </source>
</evidence>
<gene>
    <name evidence="1" type="ORF">ST44_10465</name>
</gene>
<organism evidence="1 2">
    <name type="scientific">Prevotella pectinovora</name>
    <dbReference type="NCBI Taxonomy" id="1602169"/>
    <lineage>
        <taxon>Bacteria</taxon>
        <taxon>Pseudomonadati</taxon>
        <taxon>Bacteroidota</taxon>
        <taxon>Bacteroidia</taxon>
        <taxon>Bacteroidales</taxon>
        <taxon>Prevotellaceae</taxon>
        <taxon>Prevotella</taxon>
    </lineage>
</organism>
<comment type="caution">
    <text evidence="1">The sequence shown here is derived from an EMBL/GenBank/DDBJ whole genome shotgun (WGS) entry which is preliminary data.</text>
</comment>
<dbReference type="RefSeq" id="WP_042519854.1">
    <property type="nucleotide sequence ID" value="NZ_JXQI01000018.1"/>
</dbReference>
<name>A0A0D0I3W6_9BACT</name>
<accession>A0A0D0I3W6</accession>
<keyword evidence="2" id="KW-1185">Reference proteome</keyword>
<proteinExistence type="predicted"/>
<dbReference type="AlphaFoldDB" id="A0A0D0I3W6"/>
<dbReference type="EMBL" id="JXQK01000075">
    <property type="protein sequence ID" value="KIP60858.1"/>
    <property type="molecule type" value="Genomic_DNA"/>
</dbReference>
<dbReference type="Proteomes" id="UP000032046">
    <property type="component" value="Unassembled WGS sequence"/>
</dbReference>
<sequence length="69" mass="7961">MNIQNYISAFSGVETYNVSMLDFMWKKLMACKEAFEYGREPSIDYALLNSKHINVLGKELSFNQYIIAA</sequence>
<protein>
    <submittedName>
        <fullName evidence="1">Uncharacterized protein</fullName>
    </submittedName>
</protein>